<evidence type="ECO:0000256" key="12">
    <source>
        <dbReference type="RuleBase" id="RU369008"/>
    </source>
</evidence>
<dbReference type="AlphaFoldDB" id="A0AAD5WMH6"/>
<gene>
    <name evidence="15" type="ORF">MKZ38_008928</name>
</gene>
<dbReference type="InterPro" id="IPR036855">
    <property type="entry name" value="Znf_CCCH_sf"/>
</dbReference>
<feature type="region of interest" description="Disordered" evidence="13">
    <location>
        <begin position="260"/>
        <end position="360"/>
    </location>
</feature>
<feature type="domain" description="C3H1-type" evidence="14">
    <location>
        <begin position="128"/>
        <end position="155"/>
    </location>
</feature>
<evidence type="ECO:0000256" key="13">
    <source>
        <dbReference type="SAM" id="MobiDB-lite"/>
    </source>
</evidence>
<feature type="compositionally biased region" description="Low complexity" evidence="13">
    <location>
        <begin position="89"/>
        <end position="106"/>
    </location>
</feature>
<keyword evidence="8 12" id="KW-0694">RNA-binding</keyword>
<name>A0AAD5WMH6_9PEZI</name>
<reference evidence="15" key="1">
    <citation type="submission" date="2022-07" db="EMBL/GenBank/DDBJ databases">
        <title>Draft genome sequence of Zalerion maritima ATCC 34329, a (micro)plastics degrading marine fungus.</title>
        <authorList>
            <person name="Paco A."/>
            <person name="Goncalves M.F.M."/>
            <person name="Rocha-Santos T.A.P."/>
            <person name="Alves A."/>
        </authorList>
    </citation>
    <scope>NUCLEOTIDE SEQUENCE</scope>
    <source>
        <strain evidence="15">ATCC 34329</strain>
    </source>
</reference>
<keyword evidence="16" id="KW-1185">Reference proteome</keyword>
<dbReference type="GO" id="GO:0031124">
    <property type="term" value="P:mRNA 3'-end processing"/>
    <property type="evidence" value="ECO:0007669"/>
    <property type="project" value="UniProtKB-UniRule"/>
</dbReference>
<feature type="domain" description="C3H1-type" evidence="14">
    <location>
        <begin position="156"/>
        <end position="184"/>
    </location>
</feature>
<dbReference type="Proteomes" id="UP001201980">
    <property type="component" value="Unassembled WGS sequence"/>
</dbReference>
<dbReference type="SMART" id="SM00356">
    <property type="entry name" value="ZnF_C3H1"/>
    <property type="match status" value="5"/>
</dbReference>
<comment type="similarity">
    <text evidence="2 12">Belongs to the CPSF4/YTH1 family.</text>
</comment>
<protein>
    <recommendedName>
        <fullName evidence="12">mRNA 3'-end-processing protein</fullName>
    </recommendedName>
</protein>
<dbReference type="Gene3D" id="6.10.250.3220">
    <property type="match status" value="1"/>
</dbReference>
<feature type="compositionally biased region" description="Gly residues" evidence="13">
    <location>
        <begin position="107"/>
        <end position="117"/>
    </location>
</feature>
<evidence type="ECO:0000256" key="3">
    <source>
        <dbReference type="ARBA" id="ARBA00022664"/>
    </source>
</evidence>
<feature type="compositionally biased region" description="Gly residues" evidence="13">
    <location>
        <begin position="337"/>
        <end position="360"/>
    </location>
</feature>
<keyword evidence="3 12" id="KW-0507">mRNA processing</keyword>
<dbReference type="PROSITE" id="PS50103">
    <property type="entry name" value="ZF_C3H1"/>
    <property type="match status" value="5"/>
</dbReference>
<dbReference type="GO" id="GO:0003723">
    <property type="term" value="F:RNA binding"/>
    <property type="evidence" value="ECO:0007669"/>
    <property type="project" value="UniProtKB-UniRule"/>
</dbReference>
<evidence type="ECO:0000256" key="4">
    <source>
        <dbReference type="ARBA" id="ARBA00022723"/>
    </source>
</evidence>
<dbReference type="GO" id="GO:0005634">
    <property type="term" value="C:nucleus"/>
    <property type="evidence" value="ECO:0007669"/>
    <property type="project" value="UniProtKB-SubCell"/>
</dbReference>
<feature type="zinc finger region" description="C3H1-type" evidence="11">
    <location>
        <begin position="185"/>
        <end position="212"/>
    </location>
</feature>
<keyword evidence="4 11" id="KW-0479">Metal-binding</keyword>
<evidence type="ECO:0000256" key="10">
    <source>
        <dbReference type="ARBA" id="ARBA00024826"/>
    </source>
</evidence>
<feature type="compositionally biased region" description="Basic and acidic residues" evidence="13">
    <location>
        <begin position="304"/>
        <end position="323"/>
    </location>
</feature>
<feature type="zinc finger region" description="C3H1-type" evidence="11">
    <location>
        <begin position="156"/>
        <end position="184"/>
    </location>
</feature>
<keyword evidence="6 11" id="KW-0863">Zinc-finger</keyword>
<dbReference type="GO" id="GO:0008270">
    <property type="term" value="F:zinc ion binding"/>
    <property type="evidence" value="ECO:0007669"/>
    <property type="project" value="UniProtKB-KW"/>
</dbReference>
<comment type="caution">
    <text evidence="15">The sequence shown here is derived from an EMBL/GenBank/DDBJ whole genome shotgun (WGS) entry which is preliminary data.</text>
</comment>
<feature type="domain" description="C3H1-type" evidence="14">
    <location>
        <begin position="185"/>
        <end position="212"/>
    </location>
</feature>
<evidence type="ECO:0000313" key="16">
    <source>
        <dbReference type="Proteomes" id="UP001201980"/>
    </source>
</evidence>
<evidence type="ECO:0000256" key="9">
    <source>
        <dbReference type="ARBA" id="ARBA00023242"/>
    </source>
</evidence>
<feature type="region of interest" description="Disordered" evidence="13">
    <location>
        <begin position="71"/>
        <end position="124"/>
    </location>
</feature>
<feature type="zinc finger region" description="C3H1-type" evidence="11">
    <location>
        <begin position="214"/>
        <end position="237"/>
    </location>
</feature>
<comment type="subcellular location">
    <subcellularLocation>
        <location evidence="1 12">Nucleus</location>
    </subcellularLocation>
</comment>
<dbReference type="InterPro" id="IPR045348">
    <property type="entry name" value="CPSF4/Yth1"/>
</dbReference>
<dbReference type="FunFam" id="4.10.1000.10:FF:000012">
    <property type="entry name" value="cleavage and polyadenylation specificity factor subunit 4"/>
    <property type="match status" value="1"/>
</dbReference>
<dbReference type="InterPro" id="IPR000571">
    <property type="entry name" value="Znf_CCCH"/>
</dbReference>
<evidence type="ECO:0000256" key="1">
    <source>
        <dbReference type="ARBA" id="ARBA00004123"/>
    </source>
</evidence>
<feature type="compositionally biased region" description="Basic and acidic residues" evidence="13">
    <location>
        <begin position="73"/>
        <end position="87"/>
    </location>
</feature>
<evidence type="ECO:0000256" key="7">
    <source>
        <dbReference type="ARBA" id="ARBA00022833"/>
    </source>
</evidence>
<accession>A0AAD5WMH6</accession>
<evidence type="ECO:0000256" key="6">
    <source>
        <dbReference type="ARBA" id="ARBA00022771"/>
    </source>
</evidence>
<evidence type="ECO:0000256" key="11">
    <source>
        <dbReference type="PROSITE-ProRule" id="PRU00723"/>
    </source>
</evidence>
<feature type="domain" description="C3H1-type" evidence="14">
    <location>
        <begin position="50"/>
        <end position="78"/>
    </location>
</feature>
<keyword evidence="5 12" id="KW-0677">Repeat</keyword>
<evidence type="ECO:0000256" key="2">
    <source>
        <dbReference type="ARBA" id="ARBA00008907"/>
    </source>
</evidence>
<dbReference type="Pfam" id="PF00642">
    <property type="entry name" value="zf-CCCH"/>
    <property type="match status" value="2"/>
</dbReference>
<keyword evidence="7 11" id="KW-0862">Zinc</keyword>
<evidence type="ECO:0000256" key="5">
    <source>
        <dbReference type="ARBA" id="ARBA00022737"/>
    </source>
</evidence>
<feature type="domain" description="C3H1-type" evidence="14">
    <location>
        <begin position="214"/>
        <end position="237"/>
    </location>
</feature>
<feature type="compositionally biased region" description="Gly residues" evidence="13">
    <location>
        <begin position="266"/>
        <end position="279"/>
    </location>
</feature>
<feature type="zinc finger region" description="C3H1-type" evidence="11">
    <location>
        <begin position="128"/>
        <end position="155"/>
    </location>
</feature>
<evidence type="ECO:0000259" key="14">
    <source>
        <dbReference type="PROSITE" id="PS50103"/>
    </source>
</evidence>
<dbReference type="PANTHER" id="PTHR23102:SF24">
    <property type="entry name" value="CLEAVAGE AND POLYADENYLATION SPECIFICITY FACTOR SUBUNIT 4"/>
    <property type="match status" value="1"/>
</dbReference>
<comment type="function">
    <text evidence="10 12">Component of the cleavage factor I (CF I) involved in pre-mRNA 3'-end processing.</text>
</comment>
<feature type="compositionally biased region" description="Basic residues" evidence="13">
    <location>
        <begin position="324"/>
        <end position="336"/>
    </location>
</feature>
<proteinExistence type="inferred from homology"/>
<evidence type="ECO:0000313" key="15">
    <source>
        <dbReference type="EMBL" id="KAJ2893187.1"/>
    </source>
</evidence>
<dbReference type="Gene3D" id="4.10.1000.10">
    <property type="entry name" value="Zinc finger, CCCH-type"/>
    <property type="match status" value="2"/>
</dbReference>
<evidence type="ECO:0000256" key="8">
    <source>
        <dbReference type="ARBA" id="ARBA00022884"/>
    </source>
</evidence>
<sequence length="360" mass="38698">MAPPTILTPREQLHKKLATQIIEHTAVPYEFSFSPFLRQQYGHKLAVPTPPGPPPCRTFFQTGDCPLGNACPDSHDAESLEREREQQEAAAVAAGAAGAGAASQQSGQGGSAPGGHGGGRDQHGQGSSFNSLVCKHWLRSLCKKGFSCEFLHEYNLRKMPECNFFVRNGYCSNGDECLYLHIDPMSKLPPCPWYERGFCPLGPACGKKHVRRKLCPFYLAGFCPAGRACKEGVHARWKDERDLGRLVGREEMIALQQRNKEEGQQAGMGGFGGGGGFGGEDGERDGRGYRDRGGDGDNDGGYRFGRDHGGRDRDRNRDGEHGGQRRWRGRGGRGGRRGGGGGGGGGGQGGAGGRGGFRQH</sequence>
<organism evidence="15 16">
    <name type="scientific">Zalerion maritima</name>
    <dbReference type="NCBI Taxonomy" id="339359"/>
    <lineage>
        <taxon>Eukaryota</taxon>
        <taxon>Fungi</taxon>
        <taxon>Dikarya</taxon>
        <taxon>Ascomycota</taxon>
        <taxon>Pezizomycotina</taxon>
        <taxon>Sordariomycetes</taxon>
        <taxon>Lulworthiomycetidae</taxon>
        <taxon>Lulworthiales</taxon>
        <taxon>Lulworthiaceae</taxon>
        <taxon>Zalerion</taxon>
    </lineage>
</organism>
<dbReference type="EMBL" id="JAKWBI020000647">
    <property type="protein sequence ID" value="KAJ2893187.1"/>
    <property type="molecule type" value="Genomic_DNA"/>
</dbReference>
<dbReference type="SUPFAM" id="SSF90229">
    <property type="entry name" value="CCCH zinc finger"/>
    <property type="match status" value="2"/>
</dbReference>
<dbReference type="PANTHER" id="PTHR23102">
    <property type="entry name" value="CLEAVAGE AND POLYADENYLATION SPECIFICITY FACTOR SUBUNIT 4-RELATED"/>
    <property type="match status" value="1"/>
</dbReference>
<keyword evidence="9 12" id="KW-0539">Nucleus</keyword>
<feature type="zinc finger region" description="C3H1-type" evidence="11">
    <location>
        <begin position="50"/>
        <end position="78"/>
    </location>
</feature>
<feature type="compositionally biased region" description="Basic and acidic residues" evidence="13">
    <location>
        <begin position="284"/>
        <end position="295"/>
    </location>
</feature>